<reference evidence="6" key="1">
    <citation type="journal article" date="2019" name="Int. J. Syst. Evol. Microbiol.">
        <title>The Global Catalogue of Microorganisms (GCM) 10K type strain sequencing project: providing services to taxonomists for standard genome sequencing and annotation.</title>
        <authorList>
            <consortium name="The Broad Institute Genomics Platform"/>
            <consortium name="The Broad Institute Genome Sequencing Center for Infectious Disease"/>
            <person name="Wu L."/>
            <person name="Ma J."/>
        </authorList>
    </citation>
    <scope>NUCLEOTIDE SEQUENCE [LARGE SCALE GENOMIC DNA]</scope>
    <source>
        <strain evidence="6">JCM 16673</strain>
    </source>
</reference>
<dbReference type="InterPro" id="IPR012312">
    <property type="entry name" value="Hemerythrin-like"/>
</dbReference>
<proteinExistence type="inferred from homology"/>
<sequence length="144" mass="16654">MTTVPHPTLWSPDLAVGSVALDRRNRNVFEQLAAAGNRIERLDAPDLTRWLRTVYTQFETLLLEEEAELAEIAYPELPFHCKLHEQARSIIRTARLQLARSDSTELVPALTRDSCTALSFWLMRHVIDVDKLFFPYIDTRYRVA</sequence>
<feature type="domain" description="Hemerythrin-like" evidence="4">
    <location>
        <begin position="23"/>
        <end position="137"/>
    </location>
</feature>
<dbReference type="Pfam" id="PF01814">
    <property type="entry name" value="Hemerythrin"/>
    <property type="match status" value="1"/>
</dbReference>
<keyword evidence="3" id="KW-0408">Iron</keyword>
<evidence type="ECO:0000259" key="4">
    <source>
        <dbReference type="Pfam" id="PF01814"/>
    </source>
</evidence>
<gene>
    <name evidence="5" type="ORF">GCM10022212_30380</name>
</gene>
<dbReference type="Proteomes" id="UP001501353">
    <property type="component" value="Unassembled WGS sequence"/>
</dbReference>
<evidence type="ECO:0000256" key="2">
    <source>
        <dbReference type="ARBA" id="ARBA00022723"/>
    </source>
</evidence>
<evidence type="ECO:0000256" key="1">
    <source>
        <dbReference type="ARBA" id="ARBA00010587"/>
    </source>
</evidence>
<organism evidence="5 6">
    <name type="scientific">Actimicrobium antarcticum</name>
    <dbReference type="NCBI Taxonomy" id="1051899"/>
    <lineage>
        <taxon>Bacteria</taxon>
        <taxon>Pseudomonadati</taxon>
        <taxon>Pseudomonadota</taxon>
        <taxon>Betaproteobacteria</taxon>
        <taxon>Burkholderiales</taxon>
        <taxon>Oxalobacteraceae</taxon>
        <taxon>Actimicrobium</taxon>
    </lineage>
</organism>
<dbReference type="SUPFAM" id="SSF47188">
    <property type="entry name" value="Hemerythrin-like"/>
    <property type="match status" value="1"/>
</dbReference>
<name>A0ABP7TR85_9BURK</name>
<comment type="caution">
    <text evidence="5">The sequence shown here is derived from an EMBL/GenBank/DDBJ whole genome shotgun (WGS) entry which is preliminary data.</text>
</comment>
<keyword evidence="2" id="KW-0479">Metal-binding</keyword>
<evidence type="ECO:0000313" key="5">
    <source>
        <dbReference type="EMBL" id="GAA4030035.1"/>
    </source>
</evidence>
<dbReference type="RefSeq" id="WP_344764469.1">
    <property type="nucleotide sequence ID" value="NZ_BAAAZE010000012.1"/>
</dbReference>
<keyword evidence="6" id="KW-1185">Reference proteome</keyword>
<evidence type="ECO:0000313" key="6">
    <source>
        <dbReference type="Proteomes" id="UP001501353"/>
    </source>
</evidence>
<dbReference type="EMBL" id="BAAAZE010000012">
    <property type="protein sequence ID" value="GAA4030035.1"/>
    <property type="molecule type" value="Genomic_DNA"/>
</dbReference>
<evidence type="ECO:0000256" key="3">
    <source>
        <dbReference type="ARBA" id="ARBA00023004"/>
    </source>
</evidence>
<comment type="similarity">
    <text evidence="1">Belongs to the hemerythrin family.</text>
</comment>
<accession>A0ABP7TR85</accession>
<dbReference type="InterPro" id="IPR035938">
    <property type="entry name" value="Hemerythrin-like_sf"/>
</dbReference>
<protein>
    <recommendedName>
        <fullName evidence="4">Hemerythrin-like domain-containing protein</fullName>
    </recommendedName>
</protein>
<dbReference type="Gene3D" id="1.20.120.50">
    <property type="entry name" value="Hemerythrin-like"/>
    <property type="match status" value="1"/>
</dbReference>